<evidence type="ECO:0000313" key="1">
    <source>
        <dbReference type="EMBL" id="KDQ25859.1"/>
    </source>
</evidence>
<proteinExistence type="predicted"/>
<protein>
    <submittedName>
        <fullName evidence="1">Uncharacterized protein</fullName>
    </submittedName>
</protein>
<dbReference type="Proteomes" id="UP000027073">
    <property type="component" value="Unassembled WGS sequence"/>
</dbReference>
<organism evidence="1 2">
    <name type="scientific">Pleurotus ostreatus (strain PC15)</name>
    <name type="common">Oyster mushroom</name>
    <dbReference type="NCBI Taxonomy" id="1137138"/>
    <lineage>
        <taxon>Eukaryota</taxon>
        <taxon>Fungi</taxon>
        <taxon>Dikarya</taxon>
        <taxon>Basidiomycota</taxon>
        <taxon>Agaricomycotina</taxon>
        <taxon>Agaricomycetes</taxon>
        <taxon>Agaricomycetidae</taxon>
        <taxon>Agaricales</taxon>
        <taxon>Pleurotineae</taxon>
        <taxon>Pleurotaceae</taxon>
        <taxon>Pleurotus</taxon>
    </lineage>
</organism>
<reference evidence="2" key="1">
    <citation type="journal article" date="2014" name="Proc. Natl. Acad. Sci. U.S.A.">
        <title>Extensive sampling of basidiomycete genomes demonstrates inadequacy of the white-rot/brown-rot paradigm for wood decay fungi.</title>
        <authorList>
            <person name="Riley R."/>
            <person name="Salamov A.A."/>
            <person name="Brown D.W."/>
            <person name="Nagy L.G."/>
            <person name="Floudas D."/>
            <person name="Held B.W."/>
            <person name="Levasseur A."/>
            <person name="Lombard V."/>
            <person name="Morin E."/>
            <person name="Otillar R."/>
            <person name="Lindquist E.A."/>
            <person name="Sun H."/>
            <person name="LaButti K.M."/>
            <person name="Schmutz J."/>
            <person name="Jabbour D."/>
            <person name="Luo H."/>
            <person name="Baker S.E."/>
            <person name="Pisabarro A.G."/>
            <person name="Walton J.D."/>
            <person name="Blanchette R.A."/>
            <person name="Henrissat B."/>
            <person name="Martin F."/>
            <person name="Cullen D."/>
            <person name="Hibbett D.S."/>
            <person name="Grigoriev I.V."/>
        </authorList>
    </citation>
    <scope>NUCLEOTIDE SEQUENCE [LARGE SCALE GENOMIC DNA]</scope>
    <source>
        <strain evidence="2">PC15</strain>
    </source>
</reference>
<name>A0A067NDG2_PLEO1</name>
<sequence>MVPTLPPEVWLSIFEHFAGSRVHGLETPLYRDPMIRRLLENEISHLVEQFHRMVTNGNLADGVRTLTFNKAWPILVPDLCRNIKYLKFSSYDPLDELSLLVSSVDRLCETKIEFLQLNVISDGDMESIKLLFSAIPSLKIVDFRRPNYDADGFWFRFRRHKLHAEPEWIEGRSKTK</sequence>
<dbReference type="OrthoDB" id="10341124at2759"/>
<dbReference type="VEuPathDB" id="FungiDB:PLEOSDRAFT_160469"/>
<dbReference type="EMBL" id="KL198010">
    <property type="protein sequence ID" value="KDQ25859.1"/>
    <property type="molecule type" value="Genomic_DNA"/>
</dbReference>
<gene>
    <name evidence="1" type="ORF">PLEOSDRAFT_160469</name>
</gene>
<dbReference type="HOGENOM" id="CLU_1525798_0_0_1"/>
<evidence type="ECO:0000313" key="2">
    <source>
        <dbReference type="Proteomes" id="UP000027073"/>
    </source>
</evidence>
<dbReference type="InParanoid" id="A0A067NDG2"/>
<accession>A0A067NDG2</accession>
<dbReference type="AlphaFoldDB" id="A0A067NDG2"/>